<keyword evidence="3" id="KW-1185">Reference proteome</keyword>
<feature type="transmembrane region" description="Helical" evidence="1">
    <location>
        <begin position="256"/>
        <end position="277"/>
    </location>
</feature>
<dbReference type="Proteomes" id="UP001059836">
    <property type="component" value="Chromosome"/>
</dbReference>
<evidence type="ECO:0000313" key="3">
    <source>
        <dbReference type="Proteomes" id="UP001059836"/>
    </source>
</evidence>
<dbReference type="RefSeq" id="WP_213247953.1">
    <property type="nucleotide sequence ID" value="NZ_CP045806.1"/>
</dbReference>
<accession>A0ABX6IFM3</accession>
<evidence type="ECO:0000313" key="2">
    <source>
        <dbReference type="EMBL" id="QHN34632.1"/>
    </source>
</evidence>
<keyword evidence="1" id="KW-0812">Transmembrane</keyword>
<keyword evidence="1" id="KW-1133">Transmembrane helix</keyword>
<dbReference type="InterPro" id="IPR023840">
    <property type="entry name" value="T7SS_Rv3446c"/>
</dbReference>
<gene>
    <name evidence="2" type="ORF">GII31_06690</name>
</gene>
<sequence>MTAGPAPGARADPRTVADLAYGHTDVDGRGIDVTWLLDAIDTPTVTVDGVRRRTSAMWFGLLRDLTEYRAAQCGAPVPLVVGVPSTWGSVRRAVIDEAAARLRCPVLITARATLVAAAHADRAVRRCAVIETTHLPTHPDAFGQRPFWTAAIVVRSDDGWVVDAQGIIEPDRSGDDIGGLIDDSVEVVVVDGAVPAEVARAVEVVTGVVVAGRVLTADRALVREYGLRGSPQRRSGPGWVPTEWPRRAGGRRYRPLMAAAVVLLCVLVSAAGAAIVLGGDPVARPRVVTADLDRVRVSVPGQWRRTDPPAGAARSGPRRTVFADPADGRRLIVVLSPVRAGATQQSVALSLRNRIRQRGDAVVTEFSASTGYAGRDVISYREAPGSGSPIRWYVLVSDGLQVSVGCQDGDQAQSLAGECVRAVSSVRIGRR</sequence>
<evidence type="ECO:0000256" key="1">
    <source>
        <dbReference type="SAM" id="Phobius"/>
    </source>
</evidence>
<reference evidence="2" key="1">
    <citation type="journal article" date="2021" name="Nat. Microbiol.">
        <title>Cocultivation of an ultrasmall environmental parasitic bacterium with lytic ability against bacteria associated with wastewater foams.</title>
        <authorList>
            <person name="Batinovic S."/>
            <person name="Rose J.J.A."/>
            <person name="Ratcliffe J."/>
            <person name="Seviour R.J."/>
            <person name="Petrovski S."/>
        </authorList>
    </citation>
    <scope>NUCLEOTIDE SEQUENCE</scope>
    <source>
        <strain evidence="2">CON9</strain>
    </source>
</reference>
<name>A0ABX6IFM3_9ACTN</name>
<dbReference type="NCBIfam" id="TIGR03931">
    <property type="entry name" value="T7SS_Rv3446c"/>
    <property type="match status" value="1"/>
</dbReference>
<protein>
    <submittedName>
        <fullName evidence="2">Type VII secretion-associated protein</fullName>
    </submittedName>
</protein>
<dbReference type="EMBL" id="CP045809">
    <property type="protein sequence ID" value="QHN34632.1"/>
    <property type="molecule type" value="Genomic_DNA"/>
</dbReference>
<keyword evidence="1" id="KW-0472">Membrane</keyword>
<proteinExistence type="predicted"/>
<organism evidence="2 3">
    <name type="scientific">Gordonia pseudamarae</name>
    <dbReference type="NCBI Taxonomy" id="2831662"/>
    <lineage>
        <taxon>Bacteria</taxon>
        <taxon>Bacillati</taxon>
        <taxon>Actinomycetota</taxon>
        <taxon>Actinomycetes</taxon>
        <taxon>Mycobacteriales</taxon>
        <taxon>Gordoniaceae</taxon>
        <taxon>Gordonia</taxon>
    </lineage>
</organism>